<name>A0A224XCK7_9LACT</name>
<dbReference type="AlphaFoldDB" id="A0A224XCK7"/>
<organism evidence="1 2">
    <name type="scientific">Pseudolactococcus reticulitermitis</name>
    <dbReference type="NCBI Taxonomy" id="2025039"/>
    <lineage>
        <taxon>Bacteria</taxon>
        <taxon>Bacillati</taxon>
        <taxon>Bacillota</taxon>
        <taxon>Bacilli</taxon>
        <taxon>Lactobacillales</taxon>
        <taxon>Streptococcaceae</taxon>
        <taxon>Pseudolactococcus</taxon>
    </lineage>
</organism>
<evidence type="ECO:0000313" key="2">
    <source>
        <dbReference type="Proteomes" id="UP000218689"/>
    </source>
</evidence>
<accession>A0A224XCK7</accession>
<dbReference type="OrthoDB" id="2242722at2"/>
<evidence type="ECO:0000313" key="1">
    <source>
        <dbReference type="EMBL" id="GAX47874.1"/>
    </source>
</evidence>
<reference evidence="2" key="1">
    <citation type="submission" date="2017-08" db="EMBL/GenBank/DDBJ databases">
        <title>Draft genome sequence of Lactococcus sp. strain Rs-Y01, isolated from the gut of the lower termite Reticulitermes speratus.</title>
        <authorList>
            <person name="Ohkuma M."/>
            <person name="Yuki M."/>
        </authorList>
    </citation>
    <scope>NUCLEOTIDE SEQUENCE [LARGE SCALE GENOMIC DNA]</scope>
    <source>
        <strain evidence="2">Rs-Y01</strain>
    </source>
</reference>
<sequence>MSMIDYFKDLKAIGGDLISETAEAKKHLDTVKFELGYAQFVLADIKKDVKAYQFQAQPRIDAINTLSTKIQNELSK</sequence>
<gene>
    <name evidence="1" type="ORF">RsY01_1478</name>
</gene>
<dbReference type="Proteomes" id="UP000218689">
    <property type="component" value="Unassembled WGS sequence"/>
</dbReference>
<comment type="caution">
    <text evidence="1">The sequence shown here is derived from an EMBL/GenBank/DDBJ whole genome shotgun (WGS) entry which is preliminary data.</text>
</comment>
<protein>
    <submittedName>
        <fullName evidence="1">Uncharacterized protein</fullName>
    </submittedName>
</protein>
<dbReference type="RefSeq" id="WP_094784911.1">
    <property type="nucleotide sequence ID" value="NZ_BEDT01000003.1"/>
</dbReference>
<proteinExistence type="predicted"/>
<keyword evidence="2" id="KW-1185">Reference proteome</keyword>
<dbReference type="EMBL" id="BEDT01000003">
    <property type="protein sequence ID" value="GAX47874.1"/>
    <property type="molecule type" value="Genomic_DNA"/>
</dbReference>